<dbReference type="AlphaFoldDB" id="A0AAD6TSV2"/>
<evidence type="ECO:0000313" key="2">
    <source>
        <dbReference type="EMBL" id="KAJ7073276.1"/>
    </source>
</evidence>
<feature type="region of interest" description="Disordered" evidence="1">
    <location>
        <begin position="14"/>
        <end position="40"/>
    </location>
</feature>
<proteinExistence type="predicted"/>
<dbReference type="Proteomes" id="UP001222325">
    <property type="component" value="Unassembled WGS sequence"/>
</dbReference>
<name>A0AAD6TSV2_9AGAR</name>
<gene>
    <name evidence="2" type="ORF">B0H15DRAFT_869372</name>
</gene>
<dbReference type="EMBL" id="JARJCN010000118">
    <property type="protein sequence ID" value="KAJ7073276.1"/>
    <property type="molecule type" value="Genomic_DNA"/>
</dbReference>
<keyword evidence="3" id="KW-1185">Reference proteome</keyword>
<accession>A0AAD6TSV2</accession>
<comment type="caution">
    <text evidence="2">The sequence shown here is derived from an EMBL/GenBank/DDBJ whole genome shotgun (WGS) entry which is preliminary data.</text>
</comment>
<sequence>ATLRRLLALKRPHLRDSSRHAVHTPLPATSRTDPGSSCREGRARTRCCHLRATLGTNASVTSTTLPRITPVSRAPSPARAPLPLPMAPALNSHAVLHLRPPFAMCSRHNSPLPSHPRPAPPPLLHTSRGLRHQVRHLRLPNLRRRYTRTMSLEPHRSFLHRTRSDLRPRVCAHCLRRGPSSSSRRSVPVQNLARAVISP</sequence>
<feature type="non-terminal residue" evidence="2">
    <location>
        <position position="1"/>
    </location>
</feature>
<evidence type="ECO:0000313" key="3">
    <source>
        <dbReference type="Proteomes" id="UP001222325"/>
    </source>
</evidence>
<organism evidence="2 3">
    <name type="scientific">Mycena belliarum</name>
    <dbReference type="NCBI Taxonomy" id="1033014"/>
    <lineage>
        <taxon>Eukaryota</taxon>
        <taxon>Fungi</taxon>
        <taxon>Dikarya</taxon>
        <taxon>Basidiomycota</taxon>
        <taxon>Agaricomycotina</taxon>
        <taxon>Agaricomycetes</taxon>
        <taxon>Agaricomycetidae</taxon>
        <taxon>Agaricales</taxon>
        <taxon>Marasmiineae</taxon>
        <taxon>Mycenaceae</taxon>
        <taxon>Mycena</taxon>
    </lineage>
</organism>
<reference evidence="2" key="1">
    <citation type="submission" date="2023-03" db="EMBL/GenBank/DDBJ databases">
        <title>Massive genome expansion in bonnet fungi (Mycena s.s.) driven by repeated elements and novel gene families across ecological guilds.</title>
        <authorList>
            <consortium name="Lawrence Berkeley National Laboratory"/>
            <person name="Harder C.B."/>
            <person name="Miyauchi S."/>
            <person name="Viragh M."/>
            <person name="Kuo A."/>
            <person name="Thoen E."/>
            <person name="Andreopoulos B."/>
            <person name="Lu D."/>
            <person name="Skrede I."/>
            <person name="Drula E."/>
            <person name="Henrissat B."/>
            <person name="Morin E."/>
            <person name="Kohler A."/>
            <person name="Barry K."/>
            <person name="LaButti K."/>
            <person name="Morin E."/>
            <person name="Salamov A."/>
            <person name="Lipzen A."/>
            <person name="Mereny Z."/>
            <person name="Hegedus B."/>
            <person name="Baldrian P."/>
            <person name="Stursova M."/>
            <person name="Weitz H."/>
            <person name="Taylor A."/>
            <person name="Grigoriev I.V."/>
            <person name="Nagy L.G."/>
            <person name="Martin F."/>
            <person name="Kauserud H."/>
        </authorList>
    </citation>
    <scope>NUCLEOTIDE SEQUENCE</scope>
    <source>
        <strain evidence="2">CBHHK173m</strain>
    </source>
</reference>
<protein>
    <submittedName>
        <fullName evidence="2">Uncharacterized protein</fullName>
    </submittedName>
</protein>
<evidence type="ECO:0000256" key="1">
    <source>
        <dbReference type="SAM" id="MobiDB-lite"/>
    </source>
</evidence>